<evidence type="ECO:0000313" key="3">
    <source>
        <dbReference type="Proteomes" id="UP000521748"/>
    </source>
</evidence>
<keyword evidence="3" id="KW-1185">Reference proteome</keyword>
<sequence length="158" mass="16913">MESNGGTDPARPFNGTRPTKVVKQATYDTIEDIVKHSGAKFPTWNRADPPGLTFNSCEAGSQKGTSYYLWLEGSAITDPKASTKSMEAHWESQGYKIGNIFDETDKPSPGIDMYATTAEGAEVSFSPGTNGSSITIKSECTLDPTADDRPSPSTNPTP</sequence>
<dbReference type="RefSeq" id="WP_179390152.1">
    <property type="nucleotide sequence ID" value="NZ_JACBYQ010000002.1"/>
</dbReference>
<feature type="region of interest" description="Disordered" evidence="1">
    <location>
        <begin position="122"/>
        <end position="158"/>
    </location>
</feature>
<dbReference type="EMBL" id="JACBYQ010000002">
    <property type="protein sequence ID" value="NYE96502.1"/>
    <property type="molecule type" value="Genomic_DNA"/>
</dbReference>
<accession>A0A7Y9S9P8</accession>
<evidence type="ECO:0000256" key="1">
    <source>
        <dbReference type="SAM" id="MobiDB-lite"/>
    </source>
</evidence>
<dbReference type="Proteomes" id="UP000521748">
    <property type="component" value="Unassembled WGS sequence"/>
</dbReference>
<reference evidence="2 3" key="1">
    <citation type="submission" date="2020-07" db="EMBL/GenBank/DDBJ databases">
        <title>Sequencing the genomes of 1000 actinobacteria strains.</title>
        <authorList>
            <person name="Klenk H.-P."/>
        </authorList>
    </citation>
    <scope>NUCLEOTIDE SEQUENCE [LARGE SCALE GENOMIC DNA]</scope>
    <source>
        <strain evidence="2 3">DSM 102047</strain>
    </source>
</reference>
<gene>
    <name evidence="2" type="ORF">FHU41_002752</name>
</gene>
<proteinExistence type="predicted"/>
<organism evidence="2 3">
    <name type="scientific">Psychromicrobium silvestre</name>
    <dbReference type="NCBI Taxonomy" id="1645614"/>
    <lineage>
        <taxon>Bacteria</taxon>
        <taxon>Bacillati</taxon>
        <taxon>Actinomycetota</taxon>
        <taxon>Actinomycetes</taxon>
        <taxon>Micrococcales</taxon>
        <taxon>Micrococcaceae</taxon>
        <taxon>Psychromicrobium</taxon>
    </lineage>
</organism>
<comment type="caution">
    <text evidence="2">The sequence shown here is derived from an EMBL/GenBank/DDBJ whole genome shotgun (WGS) entry which is preliminary data.</text>
</comment>
<dbReference type="AlphaFoldDB" id="A0A7Y9S9P8"/>
<feature type="compositionally biased region" description="Polar residues" evidence="1">
    <location>
        <begin position="126"/>
        <end position="138"/>
    </location>
</feature>
<evidence type="ECO:0000313" key="2">
    <source>
        <dbReference type="EMBL" id="NYE96502.1"/>
    </source>
</evidence>
<name>A0A7Y9S9P8_9MICC</name>
<protein>
    <submittedName>
        <fullName evidence="2">Uncharacterized protein</fullName>
    </submittedName>
</protein>